<dbReference type="Proteomes" id="UP000029223">
    <property type="component" value="Unassembled WGS sequence"/>
</dbReference>
<protein>
    <submittedName>
        <fullName evidence="1">CopG protein</fullName>
    </submittedName>
</protein>
<accession>A0ABQ0JDR9</accession>
<dbReference type="EMBL" id="BBMS01000023">
    <property type="protein sequence ID" value="GAL26902.1"/>
    <property type="molecule type" value="Genomic_DNA"/>
</dbReference>
<sequence>MEDAGFTVTVEDHKNMNPIKQKLGIKPELASCHTAVIGDYVFEGIFPLTISRRF</sequence>
<evidence type="ECO:0000313" key="1">
    <source>
        <dbReference type="EMBL" id="GAL26902.1"/>
    </source>
</evidence>
<name>A0ABQ0JDR9_9VIBR</name>
<gene>
    <name evidence="1" type="ORF">JCM19239_7452</name>
</gene>
<comment type="caution">
    <text evidence="1">The sequence shown here is derived from an EMBL/GenBank/DDBJ whole genome shotgun (WGS) entry which is preliminary data.</text>
</comment>
<evidence type="ECO:0000313" key="2">
    <source>
        <dbReference type="Proteomes" id="UP000029223"/>
    </source>
</evidence>
<proteinExistence type="predicted"/>
<reference evidence="2" key="1">
    <citation type="submission" date="2014-09" db="EMBL/GenBank/DDBJ databases">
        <title>Vibrio variabilis JCM 19239. (C206) whole genome shotgun sequence.</title>
        <authorList>
            <person name="Sawabe T."/>
            <person name="Meirelles P."/>
            <person name="Nakanishi M."/>
            <person name="Sayaka M."/>
            <person name="Hattori M."/>
            <person name="Ohkuma M."/>
        </authorList>
    </citation>
    <scope>NUCLEOTIDE SEQUENCE [LARGE SCALE GENOMIC DNA]</scope>
    <source>
        <strain evidence="2">JCM 19239</strain>
    </source>
</reference>
<keyword evidence="2" id="KW-1185">Reference proteome</keyword>
<organism evidence="1 2">
    <name type="scientific">Vibrio variabilis</name>
    <dbReference type="NCBI Taxonomy" id="990271"/>
    <lineage>
        <taxon>Bacteria</taxon>
        <taxon>Pseudomonadati</taxon>
        <taxon>Pseudomonadota</taxon>
        <taxon>Gammaproteobacteria</taxon>
        <taxon>Vibrionales</taxon>
        <taxon>Vibrionaceae</taxon>
        <taxon>Vibrio</taxon>
    </lineage>
</organism>